<sequence length="40" mass="4476">MLAMDVNDNAPLLNERVARSSIASRARSYSGLCNPRVLWK</sequence>
<accession>A0A5E7SAK8</accession>
<proteinExistence type="predicted"/>
<protein>
    <submittedName>
        <fullName evidence="1">Uncharacterized protein</fullName>
    </submittedName>
</protein>
<gene>
    <name evidence="1" type="ORF">PS918_02550</name>
</gene>
<evidence type="ECO:0000313" key="1">
    <source>
        <dbReference type="EMBL" id="VVP83566.1"/>
    </source>
</evidence>
<name>A0A5E7SAK8_PSEFL</name>
<organism evidence="1 2">
    <name type="scientific">Pseudomonas fluorescens</name>
    <dbReference type="NCBI Taxonomy" id="294"/>
    <lineage>
        <taxon>Bacteria</taxon>
        <taxon>Pseudomonadati</taxon>
        <taxon>Pseudomonadota</taxon>
        <taxon>Gammaproteobacteria</taxon>
        <taxon>Pseudomonadales</taxon>
        <taxon>Pseudomonadaceae</taxon>
        <taxon>Pseudomonas</taxon>
    </lineage>
</organism>
<evidence type="ECO:0000313" key="2">
    <source>
        <dbReference type="Proteomes" id="UP000326611"/>
    </source>
</evidence>
<dbReference type="EMBL" id="CABVIY010000003">
    <property type="protein sequence ID" value="VVP83566.1"/>
    <property type="molecule type" value="Genomic_DNA"/>
</dbReference>
<dbReference type="AlphaFoldDB" id="A0A5E7SAK8"/>
<dbReference type="Proteomes" id="UP000326611">
    <property type="component" value="Unassembled WGS sequence"/>
</dbReference>
<reference evidence="1 2" key="1">
    <citation type="submission" date="2019-09" db="EMBL/GenBank/DDBJ databases">
        <authorList>
            <person name="Chandra G."/>
            <person name="Truman W A."/>
        </authorList>
    </citation>
    <scope>NUCLEOTIDE SEQUENCE [LARGE SCALE GENOMIC DNA]</scope>
    <source>
        <strain evidence="1">PS918</strain>
    </source>
</reference>